<evidence type="ECO:0000256" key="3">
    <source>
        <dbReference type="ARBA" id="ARBA00010594"/>
    </source>
</evidence>
<name>A0AAW1C974_CROAD</name>
<proteinExistence type="inferred from homology"/>
<dbReference type="Gene3D" id="3.40.720.10">
    <property type="entry name" value="Alkaline Phosphatase, subunit A"/>
    <property type="match status" value="1"/>
</dbReference>
<comment type="catalytic activity">
    <reaction evidence="20">
        <text>P(1),P(3)-bis(5'-adenosyl) triphosphate + H2O = AMP + ADP + 2 H(+)</text>
        <dbReference type="Rhea" id="RHEA:13893"/>
        <dbReference type="ChEBI" id="CHEBI:15377"/>
        <dbReference type="ChEBI" id="CHEBI:15378"/>
        <dbReference type="ChEBI" id="CHEBI:58529"/>
        <dbReference type="ChEBI" id="CHEBI:456215"/>
        <dbReference type="ChEBI" id="CHEBI:456216"/>
        <dbReference type="EC" id="3.6.1.29"/>
    </reaction>
</comment>
<evidence type="ECO:0000256" key="10">
    <source>
        <dbReference type="ARBA" id="ARBA00022801"/>
    </source>
</evidence>
<comment type="similarity">
    <text evidence="3">Belongs to the nucleotide pyrophosphatase/phosphodiesterase family.</text>
</comment>
<gene>
    <name evidence="21" type="ORF">NXF25_002204</name>
</gene>
<dbReference type="PANTHER" id="PTHR10151:SF79">
    <property type="entry name" value="BIS(5'-ADENOSYL)-TRIPHOSPHATASE ENPP4"/>
    <property type="match status" value="1"/>
</dbReference>
<dbReference type="GO" id="GO:0046872">
    <property type="term" value="F:metal ion binding"/>
    <property type="evidence" value="ECO:0007669"/>
    <property type="project" value="UniProtKB-KW"/>
</dbReference>
<keyword evidence="9" id="KW-0732">Signal</keyword>
<evidence type="ECO:0000256" key="15">
    <source>
        <dbReference type="ARBA" id="ARBA00023157"/>
    </source>
</evidence>
<evidence type="ECO:0000313" key="21">
    <source>
        <dbReference type="EMBL" id="KAK9411029.1"/>
    </source>
</evidence>
<dbReference type="GO" id="GO:0047710">
    <property type="term" value="F:bis(5'-adenosyl)-triphosphatase activity"/>
    <property type="evidence" value="ECO:0007669"/>
    <property type="project" value="UniProtKB-EC"/>
</dbReference>
<keyword evidence="5" id="KW-1003">Cell membrane</keyword>
<dbReference type="Proteomes" id="UP001474421">
    <property type="component" value="Unassembled WGS sequence"/>
</dbReference>
<dbReference type="InterPro" id="IPR017850">
    <property type="entry name" value="Alkaline_phosphatase_core_sf"/>
</dbReference>
<evidence type="ECO:0000256" key="2">
    <source>
        <dbReference type="ARBA" id="ARBA00004251"/>
    </source>
</evidence>
<comment type="subcellular location">
    <subcellularLocation>
        <location evidence="2">Cell membrane</location>
        <topology evidence="2">Single-pass type I membrane protein</topology>
    </subcellularLocation>
</comment>
<evidence type="ECO:0000256" key="8">
    <source>
        <dbReference type="ARBA" id="ARBA00022723"/>
    </source>
</evidence>
<keyword evidence="11" id="KW-0862">Zinc</keyword>
<keyword evidence="12" id="KW-1133">Transmembrane helix</keyword>
<dbReference type="SUPFAM" id="SSF53649">
    <property type="entry name" value="Alkaline phosphatase-like"/>
    <property type="match status" value="1"/>
</dbReference>
<evidence type="ECO:0000256" key="13">
    <source>
        <dbReference type="ARBA" id="ARBA00023084"/>
    </source>
</evidence>
<keyword evidence="8" id="KW-0479">Metal-binding</keyword>
<evidence type="ECO:0000256" key="5">
    <source>
        <dbReference type="ARBA" id="ARBA00022475"/>
    </source>
</evidence>
<accession>A0AAW1C974</accession>
<dbReference type="AlphaFoldDB" id="A0AAW1C974"/>
<evidence type="ECO:0000256" key="20">
    <source>
        <dbReference type="ARBA" id="ARBA00047780"/>
    </source>
</evidence>
<dbReference type="EC" id="3.6.1.29" evidence="4"/>
<evidence type="ECO:0000256" key="19">
    <source>
        <dbReference type="ARBA" id="ARBA00031824"/>
    </source>
</evidence>
<protein>
    <recommendedName>
        <fullName evidence="4">bis(5'-adenosyl)-triphosphatase</fullName>
        <ecNumber evidence="4">3.6.1.29</ecNumber>
    </recommendedName>
    <alternativeName>
        <fullName evidence="19">AP3A hydrolase</fullName>
    </alternativeName>
    <alternativeName>
        <fullName evidence="18">Ectonucleotide pyrophosphatase/phosphodiesterase family member 4</fullName>
    </alternativeName>
</protein>
<comment type="caution">
    <text evidence="21">The sequence shown here is derived from an EMBL/GenBank/DDBJ whole genome shotgun (WGS) entry which is preliminary data.</text>
</comment>
<comment type="cofactor">
    <cofactor evidence="1">
        <name>Zn(2+)</name>
        <dbReference type="ChEBI" id="CHEBI:29105"/>
    </cofactor>
</comment>
<evidence type="ECO:0000256" key="18">
    <source>
        <dbReference type="ARBA" id="ARBA00031114"/>
    </source>
</evidence>
<evidence type="ECO:0000256" key="12">
    <source>
        <dbReference type="ARBA" id="ARBA00022989"/>
    </source>
</evidence>
<organism evidence="21 22">
    <name type="scientific">Crotalus adamanteus</name>
    <name type="common">Eastern diamondback rattlesnake</name>
    <dbReference type="NCBI Taxonomy" id="8729"/>
    <lineage>
        <taxon>Eukaryota</taxon>
        <taxon>Metazoa</taxon>
        <taxon>Chordata</taxon>
        <taxon>Craniata</taxon>
        <taxon>Vertebrata</taxon>
        <taxon>Euteleostomi</taxon>
        <taxon>Lepidosauria</taxon>
        <taxon>Squamata</taxon>
        <taxon>Bifurcata</taxon>
        <taxon>Unidentata</taxon>
        <taxon>Episquamata</taxon>
        <taxon>Toxicofera</taxon>
        <taxon>Serpentes</taxon>
        <taxon>Colubroidea</taxon>
        <taxon>Viperidae</taxon>
        <taxon>Crotalinae</taxon>
        <taxon>Crotalus</taxon>
    </lineage>
</organism>
<keyword evidence="15" id="KW-1015">Disulfide bond</keyword>
<keyword evidence="6" id="KW-0812">Transmembrane</keyword>
<keyword evidence="7" id="KW-0356">Hemostasis</keyword>
<dbReference type="InterPro" id="IPR002591">
    <property type="entry name" value="Phosphodiest/P_Trfase"/>
</dbReference>
<keyword evidence="10" id="KW-0378">Hydrolase</keyword>
<keyword evidence="13" id="KW-0094">Blood coagulation</keyword>
<evidence type="ECO:0000256" key="6">
    <source>
        <dbReference type="ARBA" id="ARBA00022692"/>
    </source>
</evidence>
<sequence>MAQCSQERLIKLDDCIDRSSYVLIDRSPVAAILPNNVTHVYNLMKNCSPYMKVYLKEEIPERYHYHHNKRIQPIILVADEGWTIVQNGSLPRLGDHGYDDTLPKMMVESL</sequence>
<dbReference type="PANTHER" id="PTHR10151">
    <property type="entry name" value="ECTONUCLEOTIDE PYROPHOSPHATASE/PHOSPHODIESTERASE"/>
    <property type="match status" value="1"/>
</dbReference>
<evidence type="ECO:0000256" key="1">
    <source>
        <dbReference type="ARBA" id="ARBA00001947"/>
    </source>
</evidence>
<dbReference type="GO" id="GO:0007596">
    <property type="term" value="P:blood coagulation"/>
    <property type="evidence" value="ECO:0007669"/>
    <property type="project" value="UniProtKB-KW"/>
</dbReference>
<dbReference type="FunFam" id="3.30.1360.180:FF:000004">
    <property type="entry name" value="Ectonucleotide pyrophosphatase/phosphodiesterase family member 4"/>
    <property type="match status" value="1"/>
</dbReference>
<evidence type="ECO:0000256" key="14">
    <source>
        <dbReference type="ARBA" id="ARBA00023136"/>
    </source>
</evidence>
<reference evidence="21 22" key="1">
    <citation type="journal article" date="2024" name="Proc. Natl. Acad. Sci. U.S.A.">
        <title>The genetic regulatory architecture and epigenomic basis for age-related changes in rattlesnake venom.</title>
        <authorList>
            <person name="Hogan M.P."/>
            <person name="Holding M.L."/>
            <person name="Nystrom G.S."/>
            <person name="Colston T.J."/>
            <person name="Bartlett D.A."/>
            <person name="Mason A.J."/>
            <person name="Ellsworth S.A."/>
            <person name="Rautsaw R.M."/>
            <person name="Lawrence K.C."/>
            <person name="Strickland J.L."/>
            <person name="He B."/>
            <person name="Fraser P."/>
            <person name="Margres M.J."/>
            <person name="Gilbert D.M."/>
            <person name="Gibbs H.L."/>
            <person name="Parkinson C.L."/>
            <person name="Rokyta D.R."/>
        </authorList>
    </citation>
    <scope>NUCLEOTIDE SEQUENCE [LARGE SCALE GENOMIC DNA]</scope>
    <source>
        <strain evidence="21">DRR0105</strain>
    </source>
</reference>
<evidence type="ECO:0000256" key="4">
    <source>
        <dbReference type="ARBA" id="ARBA00012377"/>
    </source>
</evidence>
<dbReference type="Gene3D" id="3.30.1360.180">
    <property type="match status" value="1"/>
</dbReference>
<evidence type="ECO:0000256" key="7">
    <source>
        <dbReference type="ARBA" id="ARBA00022696"/>
    </source>
</evidence>
<comment type="function">
    <text evidence="17">Hydrolyzes extracellular Ap3A into AMP and ADP, and Ap4A into AMP and ATP. Ap3A and Ap4A are diadenosine polyphosphates thought to induce proliferation of vascular smooth muscle cells. Acts as a procoagulant, mediating platelet aggregation at the site of nascent thrombus via release of ADP from Ap3A and activation of ADP receptors.</text>
</comment>
<evidence type="ECO:0000256" key="11">
    <source>
        <dbReference type="ARBA" id="ARBA00022833"/>
    </source>
</evidence>
<evidence type="ECO:0000256" key="16">
    <source>
        <dbReference type="ARBA" id="ARBA00023180"/>
    </source>
</evidence>
<keyword evidence="14" id="KW-0472">Membrane</keyword>
<evidence type="ECO:0000256" key="9">
    <source>
        <dbReference type="ARBA" id="ARBA00022729"/>
    </source>
</evidence>
<evidence type="ECO:0000256" key="17">
    <source>
        <dbReference type="ARBA" id="ARBA00025036"/>
    </source>
</evidence>
<dbReference type="GO" id="GO:0005886">
    <property type="term" value="C:plasma membrane"/>
    <property type="evidence" value="ECO:0007669"/>
    <property type="project" value="UniProtKB-SubCell"/>
</dbReference>
<dbReference type="Pfam" id="PF01663">
    <property type="entry name" value="Phosphodiest"/>
    <property type="match status" value="1"/>
</dbReference>
<dbReference type="EMBL" id="JAOTOJ010000001">
    <property type="protein sequence ID" value="KAK9411029.1"/>
    <property type="molecule type" value="Genomic_DNA"/>
</dbReference>
<keyword evidence="16" id="KW-0325">Glycoprotein</keyword>
<evidence type="ECO:0000313" key="22">
    <source>
        <dbReference type="Proteomes" id="UP001474421"/>
    </source>
</evidence>
<keyword evidence="22" id="KW-1185">Reference proteome</keyword>